<dbReference type="InterPro" id="IPR014883">
    <property type="entry name" value="VRR_NUC"/>
</dbReference>
<dbReference type="GO" id="GO:0016788">
    <property type="term" value="F:hydrolase activity, acting on ester bonds"/>
    <property type="evidence" value="ECO:0007669"/>
    <property type="project" value="InterPro"/>
</dbReference>
<protein>
    <submittedName>
        <fullName evidence="5">VRR-NUC domain containing protein</fullName>
    </submittedName>
</protein>
<feature type="domain" description="VRR-NUC" evidence="4">
    <location>
        <begin position="43"/>
        <end position="92"/>
    </location>
</feature>
<evidence type="ECO:0000256" key="3">
    <source>
        <dbReference type="ARBA" id="ARBA00022801"/>
    </source>
</evidence>
<evidence type="ECO:0000313" key="5">
    <source>
        <dbReference type="EMBL" id="CAB5222176.1"/>
    </source>
</evidence>
<dbReference type="Gene3D" id="3.40.1350.10">
    <property type="match status" value="1"/>
</dbReference>
<reference evidence="5" key="1">
    <citation type="submission" date="2020-05" db="EMBL/GenBank/DDBJ databases">
        <authorList>
            <person name="Chiriac C."/>
            <person name="Salcher M."/>
            <person name="Ghai R."/>
            <person name="Kavagutti S V."/>
        </authorList>
    </citation>
    <scope>NUCLEOTIDE SEQUENCE</scope>
</reference>
<dbReference type="Pfam" id="PF08774">
    <property type="entry name" value="VRR_NUC"/>
    <property type="match status" value="1"/>
</dbReference>
<sequence>MAEVSEAEFQKAVISLAKLHGWRVMHTQPAQIRPGKWITPNTGNQGFPDLVMSHPYRGTIFVELKKEKGVVSELQWDWINSLEDSGEEVHVWRPKDLEKISERLARKPNDD</sequence>
<dbReference type="InterPro" id="IPR011856">
    <property type="entry name" value="tRNA_endonuc-like_dom_sf"/>
</dbReference>
<dbReference type="GO" id="GO:0004518">
    <property type="term" value="F:nuclease activity"/>
    <property type="evidence" value="ECO:0007669"/>
    <property type="project" value="UniProtKB-KW"/>
</dbReference>
<keyword evidence="3" id="KW-0378">Hydrolase</keyword>
<name>A0A6J7WW03_9CAUD</name>
<organism evidence="5">
    <name type="scientific">uncultured Caudovirales phage</name>
    <dbReference type="NCBI Taxonomy" id="2100421"/>
    <lineage>
        <taxon>Viruses</taxon>
        <taxon>Duplodnaviria</taxon>
        <taxon>Heunggongvirae</taxon>
        <taxon>Uroviricota</taxon>
        <taxon>Caudoviricetes</taxon>
        <taxon>Peduoviridae</taxon>
        <taxon>Maltschvirus</taxon>
        <taxon>Maltschvirus maltsch</taxon>
    </lineage>
</organism>
<dbReference type="EMBL" id="LR798298">
    <property type="protein sequence ID" value="CAB5222176.1"/>
    <property type="molecule type" value="Genomic_DNA"/>
</dbReference>
<evidence type="ECO:0000256" key="2">
    <source>
        <dbReference type="ARBA" id="ARBA00022722"/>
    </source>
</evidence>
<gene>
    <name evidence="5" type="ORF">UFOVP363_21</name>
</gene>
<evidence type="ECO:0000256" key="1">
    <source>
        <dbReference type="ARBA" id="ARBA00001946"/>
    </source>
</evidence>
<accession>A0A6J7WW03</accession>
<proteinExistence type="predicted"/>
<keyword evidence="2" id="KW-0540">Nuclease</keyword>
<dbReference type="GO" id="GO:0003676">
    <property type="term" value="F:nucleic acid binding"/>
    <property type="evidence" value="ECO:0007669"/>
    <property type="project" value="InterPro"/>
</dbReference>
<evidence type="ECO:0000259" key="4">
    <source>
        <dbReference type="Pfam" id="PF08774"/>
    </source>
</evidence>
<comment type="cofactor">
    <cofactor evidence="1">
        <name>Mg(2+)</name>
        <dbReference type="ChEBI" id="CHEBI:18420"/>
    </cofactor>
</comment>